<evidence type="ECO:0000313" key="2">
    <source>
        <dbReference type="Proteomes" id="UP000772434"/>
    </source>
</evidence>
<organism evidence="1 2">
    <name type="scientific">Rhodocollybia butyracea</name>
    <dbReference type="NCBI Taxonomy" id="206335"/>
    <lineage>
        <taxon>Eukaryota</taxon>
        <taxon>Fungi</taxon>
        <taxon>Dikarya</taxon>
        <taxon>Basidiomycota</taxon>
        <taxon>Agaricomycotina</taxon>
        <taxon>Agaricomycetes</taxon>
        <taxon>Agaricomycetidae</taxon>
        <taxon>Agaricales</taxon>
        <taxon>Marasmiineae</taxon>
        <taxon>Omphalotaceae</taxon>
        <taxon>Rhodocollybia</taxon>
    </lineage>
</organism>
<dbReference type="EMBL" id="JADNRY010000002">
    <property type="protein sequence ID" value="KAF9078208.1"/>
    <property type="molecule type" value="Genomic_DNA"/>
</dbReference>
<name>A0A9P5QBE8_9AGAR</name>
<dbReference type="InterPro" id="IPR032675">
    <property type="entry name" value="LRR_dom_sf"/>
</dbReference>
<dbReference type="AlphaFoldDB" id="A0A9P5QBE8"/>
<evidence type="ECO:0008006" key="3">
    <source>
        <dbReference type="Google" id="ProtNLM"/>
    </source>
</evidence>
<gene>
    <name evidence="1" type="ORF">BDP27DRAFT_1310988</name>
</gene>
<accession>A0A9P5QBE8</accession>
<protein>
    <recommendedName>
        <fullName evidence="3">F-box domain-containing protein</fullName>
    </recommendedName>
</protein>
<dbReference type="Proteomes" id="UP000772434">
    <property type="component" value="Unassembled WGS sequence"/>
</dbReference>
<dbReference type="SUPFAM" id="SSF52047">
    <property type="entry name" value="RNI-like"/>
    <property type="match status" value="1"/>
</dbReference>
<keyword evidence="2" id="KW-1185">Reference proteome</keyword>
<dbReference type="Gene3D" id="3.80.10.10">
    <property type="entry name" value="Ribonuclease Inhibitor"/>
    <property type="match status" value="1"/>
</dbReference>
<proteinExistence type="predicted"/>
<comment type="caution">
    <text evidence="1">The sequence shown here is derived from an EMBL/GenBank/DDBJ whole genome shotgun (WGS) entry which is preliminary data.</text>
</comment>
<evidence type="ECO:0000313" key="1">
    <source>
        <dbReference type="EMBL" id="KAF9078208.1"/>
    </source>
</evidence>
<reference evidence="1" key="1">
    <citation type="submission" date="2020-11" db="EMBL/GenBank/DDBJ databases">
        <authorList>
            <consortium name="DOE Joint Genome Institute"/>
            <person name="Ahrendt S."/>
            <person name="Riley R."/>
            <person name="Andreopoulos W."/>
            <person name="Labutti K."/>
            <person name="Pangilinan J."/>
            <person name="Ruiz-Duenas F.J."/>
            <person name="Barrasa J.M."/>
            <person name="Sanchez-Garcia M."/>
            <person name="Camarero S."/>
            <person name="Miyauchi S."/>
            <person name="Serrano A."/>
            <person name="Linde D."/>
            <person name="Babiker R."/>
            <person name="Drula E."/>
            <person name="Ayuso-Fernandez I."/>
            <person name="Pacheco R."/>
            <person name="Padilla G."/>
            <person name="Ferreira P."/>
            <person name="Barriuso J."/>
            <person name="Kellner H."/>
            <person name="Castanera R."/>
            <person name="Alfaro M."/>
            <person name="Ramirez L."/>
            <person name="Pisabarro A.G."/>
            <person name="Kuo A."/>
            <person name="Tritt A."/>
            <person name="Lipzen A."/>
            <person name="He G."/>
            <person name="Yan M."/>
            <person name="Ng V."/>
            <person name="Cullen D."/>
            <person name="Martin F."/>
            <person name="Rosso M.-N."/>
            <person name="Henrissat B."/>
            <person name="Hibbett D."/>
            <person name="Martinez A.T."/>
            <person name="Grigoriev I.V."/>
        </authorList>
    </citation>
    <scope>NUCLEOTIDE SEQUENCE</scope>
    <source>
        <strain evidence="1">AH 40177</strain>
    </source>
</reference>
<sequence>MFALNLPFDVYEHVISHLLNENTADAISLSMVSRQMRNNVLPVVFCQVRWPKNREPIFFPSSLWPYIKKFEFSYDNEPPWSSRHIAYLTSLSEALPHLPNIVTFIYTIQKFAPNISLIEALASSPSLQSLHISTPFLIHDASALLHSFHGIRRLVIEQMGQATLYSAPAHKRALSIQCVANIVQGCSESLEYLEVPGEYCPLSDLESGIISLPTLRKLIIKGFPPMESDSHKYPLWTVVKSMPRLNVLEIHCRLRIIGALPHRYELLPREALIGSEMDSFSSQIESITISNPSLSDQIFKRLPHSLRYLVLDFIPGWENMLSSGDTLAYHNPNEVLRLFNSLSTEGVKHFSRPHLEQLCIKMGWCITVKLLKSIYQTFPGLQGLELQGIRYFNRAEEPESDMEGIAAILEKFQHLDTLKLAVELREDSYQEDISRIRQIGSVDESMQYWANILGERVLTLQRLAFEKRRHTGKGYGRRAAIGTPLWVWFLPNVHHVGSDTMRRSEEIFD</sequence>
<dbReference type="OrthoDB" id="2839919at2759"/>